<evidence type="ECO:0000313" key="9">
    <source>
        <dbReference type="Proteomes" id="UP001499990"/>
    </source>
</evidence>
<keyword evidence="9" id="KW-1185">Reference proteome</keyword>
<evidence type="ECO:0000256" key="1">
    <source>
        <dbReference type="ARBA" id="ARBA00004651"/>
    </source>
</evidence>
<feature type="transmembrane region" description="Helical" evidence="7">
    <location>
        <begin position="396"/>
        <end position="418"/>
    </location>
</feature>
<reference evidence="9" key="1">
    <citation type="journal article" date="2019" name="Int. J. Syst. Evol. Microbiol.">
        <title>The Global Catalogue of Microorganisms (GCM) 10K type strain sequencing project: providing services to taxonomists for standard genome sequencing and annotation.</title>
        <authorList>
            <consortium name="The Broad Institute Genomics Platform"/>
            <consortium name="The Broad Institute Genome Sequencing Center for Infectious Disease"/>
            <person name="Wu L."/>
            <person name="Ma J."/>
        </authorList>
    </citation>
    <scope>NUCLEOTIDE SEQUENCE [LARGE SCALE GENOMIC DNA]</scope>
    <source>
        <strain evidence="9">JCM 9651</strain>
    </source>
</reference>
<feature type="transmembrane region" description="Helical" evidence="7">
    <location>
        <begin position="337"/>
        <end position="357"/>
    </location>
</feature>
<evidence type="ECO:0000256" key="5">
    <source>
        <dbReference type="ARBA" id="ARBA00023136"/>
    </source>
</evidence>
<dbReference type="Proteomes" id="UP001499990">
    <property type="component" value="Unassembled WGS sequence"/>
</dbReference>
<accession>A0ABP6SCF9</accession>
<proteinExistence type="predicted"/>
<feature type="transmembrane region" description="Helical" evidence="7">
    <location>
        <begin position="67"/>
        <end position="86"/>
    </location>
</feature>
<feature type="transmembrane region" description="Helical" evidence="7">
    <location>
        <begin position="98"/>
        <end position="116"/>
    </location>
</feature>
<comment type="subcellular location">
    <subcellularLocation>
        <location evidence="1">Cell membrane</location>
        <topology evidence="1">Multi-pass membrane protein</topology>
    </subcellularLocation>
</comment>
<comment type="caution">
    <text evidence="8">The sequence shown here is derived from an EMBL/GenBank/DDBJ whole genome shotgun (WGS) entry which is preliminary data.</text>
</comment>
<feature type="transmembrane region" description="Helical" evidence="7">
    <location>
        <begin position="193"/>
        <end position="212"/>
    </location>
</feature>
<evidence type="ECO:0000256" key="4">
    <source>
        <dbReference type="ARBA" id="ARBA00022989"/>
    </source>
</evidence>
<keyword evidence="4 7" id="KW-1133">Transmembrane helix</keyword>
<gene>
    <name evidence="8" type="ORF">GCM10020367_28820</name>
</gene>
<evidence type="ECO:0000256" key="7">
    <source>
        <dbReference type="SAM" id="Phobius"/>
    </source>
</evidence>
<evidence type="ECO:0000256" key="2">
    <source>
        <dbReference type="ARBA" id="ARBA00022475"/>
    </source>
</evidence>
<feature type="transmembrane region" description="Helical" evidence="7">
    <location>
        <begin position="218"/>
        <end position="236"/>
    </location>
</feature>
<organism evidence="8 9">
    <name type="scientific">Streptomyces sannanensis</name>
    <dbReference type="NCBI Taxonomy" id="285536"/>
    <lineage>
        <taxon>Bacteria</taxon>
        <taxon>Bacillati</taxon>
        <taxon>Actinomycetota</taxon>
        <taxon>Actinomycetes</taxon>
        <taxon>Kitasatosporales</taxon>
        <taxon>Streptomycetaceae</taxon>
        <taxon>Streptomyces</taxon>
    </lineage>
</organism>
<keyword evidence="2" id="KW-1003">Cell membrane</keyword>
<evidence type="ECO:0000256" key="6">
    <source>
        <dbReference type="SAM" id="MobiDB-lite"/>
    </source>
</evidence>
<dbReference type="EMBL" id="BAAAYL010000001">
    <property type="protein sequence ID" value="GAA3372705.1"/>
    <property type="molecule type" value="Genomic_DNA"/>
</dbReference>
<dbReference type="PANTHER" id="PTHR23513">
    <property type="entry name" value="INTEGRAL MEMBRANE EFFLUX PROTEIN-RELATED"/>
    <property type="match status" value="1"/>
</dbReference>
<evidence type="ECO:0000313" key="8">
    <source>
        <dbReference type="EMBL" id="GAA3372705.1"/>
    </source>
</evidence>
<feature type="region of interest" description="Disordered" evidence="6">
    <location>
        <begin position="1"/>
        <end position="28"/>
    </location>
</feature>
<name>A0ABP6SCF9_9ACTN</name>
<keyword evidence="3 7" id="KW-0812">Transmembrane</keyword>
<protein>
    <submittedName>
        <fullName evidence="8">MFS transporter</fullName>
    </submittedName>
</protein>
<keyword evidence="5 7" id="KW-0472">Membrane</keyword>
<evidence type="ECO:0000256" key="3">
    <source>
        <dbReference type="ARBA" id="ARBA00022692"/>
    </source>
</evidence>
<dbReference type="SUPFAM" id="SSF103473">
    <property type="entry name" value="MFS general substrate transporter"/>
    <property type="match status" value="1"/>
</dbReference>
<dbReference type="Gene3D" id="1.20.1250.20">
    <property type="entry name" value="MFS general substrate transporter like domains"/>
    <property type="match status" value="1"/>
</dbReference>
<sequence length="458" mass="46677">MGHYDGVAAARSSDGPSDRSGALRKAGRAVGRALHMPITGTARGIRRATHANGAGESGLGKLIELHAVNGAGDVMITVALASTVFFSVPTDEARGRVALYLAVTMAPFTLLAPVVGPMLDRLGHGRRAAMAGAMLVRAVLALMMSAVVATGGLQLYPEALGVLVASKAYGLLRSAVVPRLLPRGFSLVKANSRVTLAGLLATGIAAPVAVGLHWIGPQWPLCGAFVVFVAGTFLAFSMPAEVDSAKGERPARLLTHGELKPNLRTVGRSVLHGLQANSALRMLSGFLIFFLAFLLREHPMPGQSAAVSLGLVAVAAGAGNALGTAVGAWLRARGPELIIATVLSLTLAAAICAAVFFSGPVIAGLAAVAGLSQALAKLSLDAVIQRDVPEAVRTSAFARSETTLQMAWVVGGGIAMVLPLNGVAGMAVASTILATGVLLSVRGLLAAARRGTPHPRVA</sequence>
<dbReference type="InterPro" id="IPR011701">
    <property type="entry name" value="MFS"/>
</dbReference>
<feature type="transmembrane region" description="Helical" evidence="7">
    <location>
        <begin position="278"/>
        <end position="295"/>
    </location>
</feature>
<dbReference type="PANTHER" id="PTHR23513:SF18">
    <property type="entry name" value="INTEGRAL MEMBRANE PROTEIN"/>
    <property type="match status" value="1"/>
</dbReference>
<feature type="transmembrane region" description="Helical" evidence="7">
    <location>
        <begin position="128"/>
        <end position="149"/>
    </location>
</feature>
<feature type="transmembrane region" description="Helical" evidence="7">
    <location>
        <begin position="307"/>
        <end position="330"/>
    </location>
</feature>
<dbReference type="Pfam" id="PF07690">
    <property type="entry name" value="MFS_1"/>
    <property type="match status" value="1"/>
</dbReference>
<dbReference type="InterPro" id="IPR036259">
    <property type="entry name" value="MFS_trans_sf"/>
</dbReference>